<feature type="region of interest" description="Disordered" evidence="2">
    <location>
        <begin position="232"/>
        <end position="254"/>
    </location>
</feature>
<protein>
    <submittedName>
        <fullName evidence="3">SAM-dependent methyltransferase</fullName>
    </submittedName>
</protein>
<proteinExistence type="predicted"/>
<dbReference type="EMBL" id="DVHU01000115">
    <property type="protein sequence ID" value="HIR94329.1"/>
    <property type="molecule type" value="Genomic_DNA"/>
</dbReference>
<evidence type="ECO:0000313" key="4">
    <source>
        <dbReference type="Proteomes" id="UP000886841"/>
    </source>
</evidence>
<dbReference type="InterPro" id="IPR006901">
    <property type="entry name" value="TrmK"/>
</dbReference>
<dbReference type="SUPFAM" id="SSF53335">
    <property type="entry name" value="S-adenosyl-L-methionine-dependent methyltransferases"/>
    <property type="match status" value="1"/>
</dbReference>
<dbReference type="PANTHER" id="PTHR38451">
    <property type="entry name" value="TRNA (ADENINE(22)-N(1))-METHYLTRANSFERASE"/>
    <property type="match status" value="1"/>
</dbReference>
<reference evidence="3" key="1">
    <citation type="submission" date="2020-10" db="EMBL/GenBank/DDBJ databases">
        <authorList>
            <person name="Gilroy R."/>
        </authorList>
    </citation>
    <scope>NUCLEOTIDE SEQUENCE</scope>
    <source>
        <strain evidence="3">ChiSxjej1B13-7041</strain>
    </source>
</reference>
<evidence type="ECO:0000256" key="2">
    <source>
        <dbReference type="SAM" id="MobiDB-lite"/>
    </source>
</evidence>
<sequence>MIELSRRLQAVADLVTPGSRLADVGCDHGYLSIYLVQSGKVPRSIAMDVNRGPLLRAQEHIRQYGLEEYIETRLSDGLTRLKAGEADTLVLAGMGGPLMEKILEEGREALAGMGEMILQPQSEIPAFRRYLQEQGYCIAGEDMVWEEGKYYPIMRAVPGKMHWERAIDFRYGRHLLEAGHPVLMQYLQEEEQGLRSLEEHLQRAADAQGGSPRARERLKQIREELAEVEEAKAYEKRGGNHKSPGAALAQESGL</sequence>
<dbReference type="GO" id="GO:0160105">
    <property type="term" value="F:tRNA (adenine(22)-N1)-methyltransferase activity"/>
    <property type="evidence" value="ECO:0007669"/>
    <property type="project" value="InterPro"/>
</dbReference>
<gene>
    <name evidence="3" type="ORF">IAB98_13020</name>
</gene>
<keyword evidence="1" id="KW-0175">Coiled coil</keyword>
<dbReference type="Gene3D" id="3.40.50.150">
    <property type="entry name" value="Vaccinia Virus protein VP39"/>
    <property type="match status" value="1"/>
</dbReference>
<evidence type="ECO:0000313" key="3">
    <source>
        <dbReference type="EMBL" id="HIR94329.1"/>
    </source>
</evidence>
<organism evidence="3 4">
    <name type="scientific">Candidatus Egerieimonas intestinavium</name>
    <dbReference type="NCBI Taxonomy" id="2840777"/>
    <lineage>
        <taxon>Bacteria</taxon>
        <taxon>Bacillati</taxon>
        <taxon>Bacillota</taxon>
        <taxon>Clostridia</taxon>
        <taxon>Lachnospirales</taxon>
        <taxon>Lachnospiraceae</taxon>
        <taxon>Lachnospiraceae incertae sedis</taxon>
        <taxon>Candidatus Egerieimonas</taxon>
    </lineage>
</organism>
<dbReference type="GO" id="GO:0032259">
    <property type="term" value="P:methylation"/>
    <property type="evidence" value="ECO:0007669"/>
    <property type="project" value="UniProtKB-KW"/>
</dbReference>
<accession>A0A9D1JGS5</accession>
<comment type="caution">
    <text evidence="3">The sequence shown here is derived from an EMBL/GenBank/DDBJ whole genome shotgun (WGS) entry which is preliminary data.</text>
</comment>
<keyword evidence="3" id="KW-0808">Transferase</keyword>
<dbReference type="PIRSF" id="PIRSF018637">
    <property type="entry name" value="TrmK"/>
    <property type="match status" value="1"/>
</dbReference>
<dbReference type="PANTHER" id="PTHR38451:SF1">
    <property type="entry name" value="TRNA (ADENINE(22)-N(1))-METHYLTRANSFERASE"/>
    <property type="match status" value="1"/>
</dbReference>
<evidence type="ECO:0000256" key="1">
    <source>
        <dbReference type="SAM" id="Coils"/>
    </source>
</evidence>
<dbReference type="Proteomes" id="UP000886841">
    <property type="component" value="Unassembled WGS sequence"/>
</dbReference>
<dbReference type="AlphaFoldDB" id="A0A9D1JGS5"/>
<dbReference type="CDD" id="cd02440">
    <property type="entry name" value="AdoMet_MTases"/>
    <property type="match status" value="1"/>
</dbReference>
<name>A0A9D1JGS5_9FIRM</name>
<dbReference type="InterPro" id="IPR029063">
    <property type="entry name" value="SAM-dependent_MTases_sf"/>
</dbReference>
<keyword evidence="3" id="KW-0489">Methyltransferase</keyword>
<feature type="coiled-coil region" evidence="1">
    <location>
        <begin position="187"/>
        <end position="231"/>
    </location>
</feature>
<dbReference type="Pfam" id="PF12847">
    <property type="entry name" value="Methyltransf_18"/>
    <property type="match status" value="1"/>
</dbReference>
<reference evidence="3" key="2">
    <citation type="journal article" date="2021" name="PeerJ">
        <title>Extensive microbial diversity within the chicken gut microbiome revealed by metagenomics and culture.</title>
        <authorList>
            <person name="Gilroy R."/>
            <person name="Ravi A."/>
            <person name="Getino M."/>
            <person name="Pursley I."/>
            <person name="Horton D.L."/>
            <person name="Alikhan N.F."/>
            <person name="Baker D."/>
            <person name="Gharbi K."/>
            <person name="Hall N."/>
            <person name="Watson M."/>
            <person name="Adriaenssens E.M."/>
            <person name="Foster-Nyarko E."/>
            <person name="Jarju S."/>
            <person name="Secka A."/>
            <person name="Antonio M."/>
            <person name="Oren A."/>
            <person name="Chaudhuri R.R."/>
            <person name="La Ragione R."/>
            <person name="Hildebrand F."/>
            <person name="Pallen M.J."/>
        </authorList>
    </citation>
    <scope>NUCLEOTIDE SEQUENCE</scope>
    <source>
        <strain evidence="3">ChiSxjej1B13-7041</strain>
    </source>
</reference>